<accession>A0A0M9FXN4</accession>
<keyword evidence="3" id="KW-1185">Reference proteome</keyword>
<gene>
    <name evidence="2" type="ORF">ABB37_06795</name>
</gene>
<reference evidence="2 3" key="1">
    <citation type="submission" date="2015-07" db="EMBL/GenBank/DDBJ databases">
        <title>High-quality genome of monoxenous trypanosomatid Leptomonas pyrrhocoris.</title>
        <authorList>
            <person name="Flegontov P."/>
            <person name="Butenko A."/>
            <person name="Firsov S."/>
            <person name="Vlcek C."/>
            <person name="Logacheva M.D."/>
            <person name="Field M."/>
            <person name="Filatov D."/>
            <person name="Flegontova O."/>
            <person name="Gerasimov E."/>
            <person name="Jackson A.P."/>
            <person name="Kelly S."/>
            <person name="Opperdoes F."/>
            <person name="O'Reilly A."/>
            <person name="Votypka J."/>
            <person name="Yurchenko V."/>
            <person name="Lukes J."/>
        </authorList>
    </citation>
    <scope>NUCLEOTIDE SEQUENCE [LARGE SCALE GENOMIC DNA]</scope>
    <source>
        <strain evidence="2">H10</strain>
    </source>
</reference>
<comment type="caution">
    <text evidence="2">The sequence shown here is derived from an EMBL/GenBank/DDBJ whole genome shotgun (WGS) entry which is preliminary data.</text>
</comment>
<dbReference type="RefSeq" id="XP_015656496.1">
    <property type="nucleotide sequence ID" value="XM_015805203.1"/>
</dbReference>
<feature type="region of interest" description="Disordered" evidence="1">
    <location>
        <begin position="178"/>
        <end position="237"/>
    </location>
</feature>
<organism evidence="2 3">
    <name type="scientific">Leptomonas pyrrhocoris</name>
    <name type="common">Firebug parasite</name>
    <dbReference type="NCBI Taxonomy" id="157538"/>
    <lineage>
        <taxon>Eukaryota</taxon>
        <taxon>Discoba</taxon>
        <taxon>Euglenozoa</taxon>
        <taxon>Kinetoplastea</taxon>
        <taxon>Metakinetoplastina</taxon>
        <taxon>Trypanosomatida</taxon>
        <taxon>Trypanosomatidae</taxon>
        <taxon>Leishmaniinae</taxon>
        <taxon>Leptomonas</taxon>
    </lineage>
</organism>
<evidence type="ECO:0000313" key="3">
    <source>
        <dbReference type="Proteomes" id="UP000037923"/>
    </source>
</evidence>
<dbReference type="VEuPathDB" id="TriTrypDB:LpyrH10_15_2050"/>
<feature type="region of interest" description="Disordered" evidence="1">
    <location>
        <begin position="1"/>
        <end position="36"/>
    </location>
</feature>
<feature type="compositionally biased region" description="Low complexity" evidence="1">
    <location>
        <begin position="226"/>
        <end position="235"/>
    </location>
</feature>
<dbReference type="AlphaFoldDB" id="A0A0M9FXN4"/>
<dbReference type="OMA" id="MRRTRHW"/>
<dbReference type="RefSeq" id="XP_015656495.1">
    <property type="nucleotide sequence ID" value="XM_015805202.1"/>
</dbReference>
<dbReference type="OrthoDB" id="263116at2759"/>
<dbReference type="EMBL" id="LGTL01000015">
    <property type="protein sequence ID" value="KPA78056.1"/>
    <property type="molecule type" value="Genomic_DNA"/>
</dbReference>
<dbReference type="EMBL" id="LGTL01000015">
    <property type="protein sequence ID" value="KPA78057.1"/>
    <property type="molecule type" value="Genomic_DNA"/>
</dbReference>
<proteinExistence type="predicted"/>
<evidence type="ECO:0000313" key="2">
    <source>
        <dbReference type="EMBL" id="KPA78057.1"/>
    </source>
</evidence>
<dbReference type="GeneID" id="26907081"/>
<evidence type="ECO:0000256" key="1">
    <source>
        <dbReference type="SAM" id="MobiDB-lite"/>
    </source>
</evidence>
<sequence length="321" mass="34890">MSSNSSSLFSDASVHEPDPTDALAKESQEQERLDAQRVKAAEVAALNASAAANCAETEAALRRTTQEAHRALQTAHTVTAALATQDETIAAVETAMRESEREWHHGRKEMRRMRHWYVALAHWLRCGGSASFRSVAAKEDRKALVSNTHPMHSVAEKRGMRTDFTAVLKATADEPLHGEGALVGASRGAADRARSTDSTPVPDAAADTVGKCGHRRRGQGETTEVPSSSSPAAAARSTRLRGVLLENESTPSLTGQQQRADMELCDRIEPGIVEVRQLVKEMHEQALLHNEMLTAHIDRLDNANAQTERTTAKNVAVVQKR</sequence>
<feature type="compositionally biased region" description="Low complexity" evidence="1">
    <location>
        <begin position="1"/>
        <end position="12"/>
    </location>
</feature>
<protein>
    <submittedName>
        <fullName evidence="2">Uncharacterized protein</fullName>
    </submittedName>
</protein>
<name>A0A0M9FXN4_LEPPY</name>
<feature type="compositionally biased region" description="Basic and acidic residues" evidence="1">
    <location>
        <begin position="13"/>
        <end position="36"/>
    </location>
</feature>
<dbReference type="Proteomes" id="UP000037923">
    <property type="component" value="Unassembled WGS sequence"/>
</dbReference>